<keyword evidence="2" id="KW-1185">Reference proteome</keyword>
<evidence type="ECO:0000313" key="2">
    <source>
        <dbReference type="Proteomes" id="UP001239213"/>
    </source>
</evidence>
<name>A0AAI9V4I9_9PEZI</name>
<organism evidence="1 2">
    <name type="scientific">Colletotrichum cuscutae</name>
    <dbReference type="NCBI Taxonomy" id="1209917"/>
    <lineage>
        <taxon>Eukaryota</taxon>
        <taxon>Fungi</taxon>
        <taxon>Dikarya</taxon>
        <taxon>Ascomycota</taxon>
        <taxon>Pezizomycotina</taxon>
        <taxon>Sordariomycetes</taxon>
        <taxon>Hypocreomycetidae</taxon>
        <taxon>Glomerellales</taxon>
        <taxon>Glomerellaceae</taxon>
        <taxon>Colletotrichum</taxon>
        <taxon>Colletotrichum acutatum species complex</taxon>
    </lineage>
</organism>
<protein>
    <submittedName>
        <fullName evidence="1">Uncharacterized protein</fullName>
    </submittedName>
</protein>
<comment type="caution">
    <text evidence="1">The sequence shown here is derived from an EMBL/GenBank/DDBJ whole genome shotgun (WGS) entry which is preliminary data.</text>
</comment>
<gene>
    <name evidence="1" type="ORF">CCUS01_06515</name>
</gene>
<dbReference type="Proteomes" id="UP001239213">
    <property type="component" value="Unassembled WGS sequence"/>
</dbReference>
<sequence>MSRTGSRAENWTWSWEAGANACPTKSLDHTLPWGRHDPNSAGLVASLQSYKSYEDFTGQAPTADGHLDSDLIAPETEVTAANSHEAIEQLPSLPADSVQPN</sequence>
<proteinExistence type="predicted"/>
<dbReference type="AlphaFoldDB" id="A0AAI9V4I9"/>
<accession>A0AAI9V4I9</accession>
<evidence type="ECO:0000313" key="1">
    <source>
        <dbReference type="EMBL" id="KAK1470131.1"/>
    </source>
</evidence>
<reference evidence="1" key="1">
    <citation type="submission" date="2016-11" db="EMBL/GenBank/DDBJ databases">
        <title>The genome sequence of Colletotrichum cuscutae.</title>
        <authorList>
            <person name="Baroncelli R."/>
        </authorList>
    </citation>
    <scope>NUCLEOTIDE SEQUENCE</scope>
    <source>
        <strain evidence="1">IMI 304802</strain>
    </source>
</reference>
<dbReference type="EMBL" id="MPDP01000246">
    <property type="protein sequence ID" value="KAK1470131.1"/>
    <property type="molecule type" value="Genomic_DNA"/>
</dbReference>